<organism evidence="1 2">
    <name type="scientific">Actinomortierella ambigua</name>
    <dbReference type="NCBI Taxonomy" id="1343610"/>
    <lineage>
        <taxon>Eukaryota</taxon>
        <taxon>Fungi</taxon>
        <taxon>Fungi incertae sedis</taxon>
        <taxon>Mucoromycota</taxon>
        <taxon>Mortierellomycotina</taxon>
        <taxon>Mortierellomycetes</taxon>
        <taxon>Mortierellales</taxon>
        <taxon>Mortierellaceae</taxon>
        <taxon>Actinomortierella</taxon>
    </lineage>
</organism>
<evidence type="ECO:0000313" key="1">
    <source>
        <dbReference type="EMBL" id="KAG0249418.1"/>
    </source>
</evidence>
<dbReference type="AlphaFoldDB" id="A0A9P6TVV3"/>
<keyword evidence="2" id="KW-1185">Reference proteome</keyword>
<proteinExistence type="predicted"/>
<protein>
    <submittedName>
        <fullName evidence="1">Uncharacterized protein</fullName>
    </submittedName>
</protein>
<evidence type="ECO:0000313" key="2">
    <source>
        <dbReference type="Proteomes" id="UP000807716"/>
    </source>
</evidence>
<gene>
    <name evidence="1" type="ORF">DFQ27_000143</name>
</gene>
<name>A0A9P6TVV3_9FUNG</name>
<sequence length="142" mass="16756">MHWPSEALARARKRVETQLDYRLRYQKLLQTSLNWQQQQQQQHDDDDAWLSEAVAGLLLVESWGQYLPEGVDFVGRHENPCKNTHWETICMGLTDMLDLRDMGDEAQSYFETLPAFNRHRLTECWKGGIGKEYWRVCVKGKQ</sequence>
<dbReference type="Proteomes" id="UP000807716">
    <property type="component" value="Unassembled WGS sequence"/>
</dbReference>
<comment type="caution">
    <text evidence="1">The sequence shown here is derived from an EMBL/GenBank/DDBJ whole genome shotgun (WGS) entry which is preliminary data.</text>
</comment>
<accession>A0A9P6TVV3</accession>
<reference evidence="1" key="1">
    <citation type="journal article" date="2020" name="Fungal Divers.">
        <title>Resolving the Mortierellaceae phylogeny through synthesis of multi-gene phylogenetics and phylogenomics.</title>
        <authorList>
            <person name="Vandepol N."/>
            <person name="Liber J."/>
            <person name="Desiro A."/>
            <person name="Na H."/>
            <person name="Kennedy M."/>
            <person name="Barry K."/>
            <person name="Grigoriev I.V."/>
            <person name="Miller A.N."/>
            <person name="O'Donnell K."/>
            <person name="Stajich J.E."/>
            <person name="Bonito G."/>
        </authorList>
    </citation>
    <scope>NUCLEOTIDE SEQUENCE</scope>
    <source>
        <strain evidence="1">BC1065</strain>
    </source>
</reference>
<dbReference type="EMBL" id="JAAAJB010001004">
    <property type="protein sequence ID" value="KAG0249418.1"/>
    <property type="molecule type" value="Genomic_DNA"/>
</dbReference>